<evidence type="ECO:0008006" key="4">
    <source>
        <dbReference type="Google" id="ProtNLM"/>
    </source>
</evidence>
<dbReference type="SUPFAM" id="SSF52540">
    <property type="entry name" value="P-loop containing nucleoside triphosphate hydrolases"/>
    <property type="match status" value="1"/>
</dbReference>
<dbReference type="EMBL" id="JACJQH010000063">
    <property type="protein sequence ID" value="MBD2199599.1"/>
    <property type="molecule type" value="Genomic_DNA"/>
</dbReference>
<sequence length="618" mass="70213">MITHTSDIDELIKNHNPFAGHFIVKSQQIWGNSFPDVPSINSHASNAVFDAVEKIRQGQRTTVGITITAEKGLGKSHIISRVRHRIKAEGDSLFIYMNKYDNLNQIKYEFLQNVASSLRAFGNQDVMQWQEIAAALINEVKQWDYTPQKYITQYPTWLRKFSHKFVEQLAKLVHSLIPELTNPYIVQAILWTLSPVHVNYANCWLAGLEITPEDARVMGLPNLNKEDRETESLRNVRQIINITSRYKIPVFCFDELDNADVADNGLTTAQVIGSLVKDLYNNLNKGIFLLTMYPETWNDQIRFLPQAEAAIDRLVSEQANRQPIDLKYLNADDIISLTQKWLQNFYQQHQINPPHSLYPFDETKLRSMGRGKPSSRVVLNWCAENFVPIGDSQKISPVQEYFDKELANVEASMTSLIHKEVEIADALRLAFKSLIGETLEGIKIESIAEIEPSAANNGFMDFKIIGNNGTVRIGLDVVQQDRHVISAALGRLIDYKRFNITRGCLVRSKTISTNAVLARNHLRKLLQEQGGEWVSLQSQDIKPLLAILFVYNQRQKNNLTEEQIFEFIEQKHLAKNNPLIREILSDPSGQEPTNLTDDGLPLSIPQSVATADNVELAL</sequence>
<evidence type="ECO:0000256" key="1">
    <source>
        <dbReference type="SAM" id="MobiDB-lite"/>
    </source>
</evidence>
<dbReference type="InterPro" id="IPR027417">
    <property type="entry name" value="P-loop_NTPase"/>
</dbReference>
<reference evidence="2 3" key="1">
    <citation type="journal article" date="2020" name="ISME J.">
        <title>Comparative genomics reveals insights into cyanobacterial evolution and habitat adaptation.</title>
        <authorList>
            <person name="Chen M.Y."/>
            <person name="Teng W.K."/>
            <person name="Zhao L."/>
            <person name="Hu C.X."/>
            <person name="Zhou Y.K."/>
            <person name="Han B.P."/>
            <person name="Song L.R."/>
            <person name="Shu W.S."/>
        </authorList>
    </citation>
    <scope>NUCLEOTIDE SEQUENCE [LARGE SCALE GENOMIC DNA]</scope>
    <source>
        <strain evidence="2 3">FACHB-288</strain>
    </source>
</reference>
<dbReference type="Proteomes" id="UP000658514">
    <property type="component" value="Unassembled WGS sequence"/>
</dbReference>
<gene>
    <name evidence="2" type="ORF">H6G24_29690</name>
</gene>
<protein>
    <recommendedName>
        <fullName evidence="4">KAP NTPase domain-containing protein</fullName>
    </recommendedName>
</protein>
<keyword evidence="3" id="KW-1185">Reference proteome</keyword>
<proteinExistence type="predicted"/>
<accession>A0ABR8AIP5</accession>
<dbReference type="RefSeq" id="WP_190549151.1">
    <property type="nucleotide sequence ID" value="NZ_CAWPNO010000099.1"/>
</dbReference>
<evidence type="ECO:0000313" key="2">
    <source>
        <dbReference type="EMBL" id="MBD2199599.1"/>
    </source>
</evidence>
<feature type="compositionally biased region" description="Polar residues" evidence="1">
    <location>
        <begin position="587"/>
        <end position="596"/>
    </location>
</feature>
<evidence type="ECO:0000313" key="3">
    <source>
        <dbReference type="Proteomes" id="UP000658514"/>
    </source>
</evidence>
<feature type="region of interest" description="Disordered" evidence="1">
    <location>
        <begin position="583"/>
        <end position="602"/>
    </location>
</feature>
<name>A0ABR8AIP5_9CYAN</name>
<organism evidence="2 3">
    <name type="scientific">Calothrix parietina FACHB-288</name>
    <dbReference type="NCBI Taxonomy" id="2692896"/>
    <lineage>
        <taxon>Bacteria</taxon>
        <taxon>Bacillati</taxon>
        <taxon>Cyanobacteriota</taxon>
        <taxon>Cyanophyceae</taxon>
        <taxon>Nostocales</taxon>
        <taxon>Calotrichaceae</taxon>
        <taxon>Calothrix</taxon>
    </lineage>
</organism>
<comment type="caution">
    <text evidence="2">The sequence shown here is derived from an EMBL/GenBank/DDBJ whole genome shotgun (WGS) entry which is preliminary data.</text>
</comment>